<evidence type="ECO:0000313" key="13">
    <source>
        <dbReference type="EMBL" id="RZN61611.1"/>
    </source>
</evidence>
<dbReference type="CDD" id="cd00378">
    <property type="entry name" value="SHMT"/>
    <property type="match status" value="1"/>
</dbReference>
<comment type="pathway">
    <text evidence="9">Amino-acid biosynthesis; glycine biosynthesis; glycine from L-serine: step 1/1.</text>
</comment>
<dbReference type="OrthoDB" id="5821at2157"/>
<accession>A0A3R9PDB4</accession>
<dbReference type="FunFam" id="3.40.640.10:FF:000101">
    <property type="entry name" value="Serine hydroxymethyltransferase"/>
    <property type="match status" value="1"/>
</dbReference>
<evidence type="ECO:0000256" key="3">
    <source>
        <dbReference type="ARBA" id="ARBA00011738"/>
    </source>
</evidence>
<keyword evidence="14" id="KW-1185">Reference proteome</keyword>
<dbReference type="InterPro" id="IPR049943">
    <property type="entry name" value="Ser_HO-MeTrfase-like"/>
</dbReference>
<feature type="domain" description="Serine hydroxymethyltransferase-like" evidence="11">
    <location>
        <begin position="7"/>
        <end position="395"/>
    </location>
</feature>
<reference evidence="12 14" key="1">
    <citation type="submission" date="2018-10" db="EMBL/GenBank/DDBJ databases">
        <title>Co-occurring genomic capacity for anaerobic methane metabolism and dissimilatory sulfite reduction discovered in the Korarchaeota.</title>
        <authorList>
            <person name="Mckay L.J."/>
            <person name="Dlakic M."/>
            <person name="Fields M.W."/>
            <person name="Delmont T.O."/>
            <person name="Eren A.M."/>
            <person name="Jay Z.J."/>
            <person name="Klingelsmith K.B."/>
            <person name="Rusch D.B."/>
            <person name="Inskeep W.P."/>
        </authorList>
    </citation>
    <scope>NUCLEOTIDE SEQUENCE [LARGE SCALE GENOMIC DNA]</scope>
    <source>
        <strain evidence="12 14">MDKW</strain>
    </source>
</reference>
<evidence type="ECO:0000313" key="15">
    <source>
        <dbReference type="Proteomes" id="UP000316217"/>
    </source>
</evidence>
<dbReference type="Gene3D" id="3.40.640.10">
    <property type="entry name" value="Type I PLP-dependent aspartate aminotransferase-like (Major domain)"/>
    <property type="match status" value="1"/>
</dbReference>
<dbReference type="Proteomes" id="UP000316217">
    <property type="component" value="Unassembled WGS sequence"/>
</dbReference>
<dbReference type="PIRSF" id="PIRSF000412">
    <property type="entry name" value="SHMT"/>
    <property type="match status" value="1"/>
</dbReference>
<evidence type="ECO:0000313" key="14">
    <source>
        <dbReference type="Proteomes" id="UP000277582"/>
    </source>
</evidence>
<proteinExistence type="inferred from homology"/>
<dbReference type="GO" id="GO:0008168">
    <property type="term" value="F:methyltransferase activity"/>
    <property type="evidence" value="ECO:0007669"/>
    <property type="project" value="UniProtKB-KW"/>
</dbReference>
<comment type="caution">
    <text evidence="9">Lacks conserved residue(s) required for the propagation of feature annotation.</text>
</comment>
<organism evidence="12 14">
    <name type="scientific">Candidatus Methanodesulfokora washburnensis</name>
    <dbReference type="NCBI Taxonomy" id="2478471"/>
    <lineage>
        <taxon>Archaea</taxon>
        <taxon>Thermoproteota</taxon>
        <taxon>Candidatus Korarchaeia</taxon>
        <taxon>Candidatus Korarchaeia incertae sedis</taxon>
        <taxon>Candidatus Methanodesulfokora</taxon>
    </lineage>
</organism>
<comment type="caution">
    <text evidence="12">The sequence shown here is derived from an EMBL/GenBank/DDBJ whole genome shotgun (WGS) entry which is preliminary data.</text>
</comment>
<dbReference type="RefSeq" id="WP_125672020.1">
    <property type="nucleotide sequence ID" value="NZ_RCOS01000125.1"/>
</dbReference>
<dbReference type="GO" id="GO:0019264">
    <property type="term" value="P:glycine biosynthetic process from serine"/>
    <property type="evidence" value="ECO:0007669"/>
    <property type="project" value="UniProtKB-UniRule"/>
</dbReference>
<sequence length="441" mass="48785">MDARESYEKIFSLMREHHNWFDSSIPLIASENVTSWAVREALICDFGHRYAEGWVGERVYAGTKYLDQVEIIAMELAKELFRVKFADVRPISGVVANMSVYAAFTKPGDVMMALPITKGGHISMGPLYGSEGNFIGGTAGAVRGLDVKYIAFDDENLNIDVEKTVKRIEQNKPKLIMLGGSVILFPQPVKEISEAAKTINAVVNYDAAHVAGLIAGGEFQDPLREGADCMTMSTHKTLPGPQHGMVVTNDEEKFELIKKANFPGLLSNHHLNAVAALAVALAEFLAFGREYASQIVRNARAFAEALHDKGFKVPGEKNGFTKSHQVLLDVDELGGGKKAEKLLEDANIIVNRNLLPWDPKRGRSFLDPGGIRMGVAEVTRLGMKEGEMEEIAEFIRKVLIAGDDPVKVSKQVSEFRRNFRHIHYAFETGREAYKYISLLST</sequence>
<evidence type="ECO:0000256" key="10">
    <source>
        <dbReference type="PIRSR" id="PIRSR000412-50"/>
    </source>
</evidence>
<dbReference type="InterPro" id="IPR015421">
    <property type="entry name" value="PyrdxlP-dep_Trfase_major"/>
</dbReference>
<dbReference type="UniPathway" id="UPA00288">
    <property type="reaction ID" value="UER01023"/>
</dbReference>
<feature type="binding site" evidence="9">
    <location>
        <position position="252"/>
    </location>
    <ligand>
        <name>(6S)-5,6,7,8-tetrahydrofolate</name>
        <dbReference type="ChEBI" id="CHEBI:57453"/>
    </ligand>
</feature>
<name>A0A3R9PDB4_9CREN</name>
<gene>
    <name evidence="9" type="primary">glyA</name>
    <name evidence="12" type="ORF">D6D85_11050</name>
    <name evidence="13" type="ORF">EF810_04780</name>
</gene>
<dbReference type="GO" id="GO:0004372">
    <property type="term" value="F:glycine hydroxymethyltransferase activity"/>
    <property type="evidence" value="ECO:0007669"/>
    <property type="project" value="UniProtKB-UniRule"/>
</dbReference>
<keyword evidence="6 9" id="KW-0028">Amino-acid biosynthesis</keyword>
<evidence type="ECO:0000256" key="5">
    <source>
        <dbReference type="ARBA" id="ARBA00022563"/>
    </source>
</evidence>
<dbReference type="InterPro" id="IPR001085">
    <property type="entry name" value="Ser_HO-MeTrfase"/>
</dbReference>
<feature type="site" description="Plays an important role in substrate specificity" evidence="9">
    <location>
        <position position="235"/>
    </location>
</feature>
<evidence type="ECO:0000259" key="11">
    <source>
        <dbReference type="Pfam" id="PF00464"/>
    </source>
</evidence>
<keyword evidence="12" id="KW-0489">Methyltransferase</keyword>
<comment type="cofactor">
    <cofactor evidence="1 9 10">
        <name>pyridoxal 5'-phosphate</name>
        <dbReference type="ChEBI" id="CHEBI:597326"/>
    </cofactor>
</comment>
<evidence type="ECO:0000256" key="6">
    <source>
        <dbReference type="ARBA" id="ARBA00022605"/>
    </source>
</evidence>
<comment type="function">
    <text evidence="9">Catalyzes the reversible interconversion of serine and glycine with a modified folate serving as the one-carbon carrier. Also exhibits a pteridine-independent aldolase activity toward beta-hydroxyamino acids, producing glycine and aldehydes, via a retro-aldol mechanism.</text>
</comment>
<dbReference type="GO" id="GO:0005737">
    <property type="term" value="C:cytoplasm"/>
    <property type="evidence" value="ECO:0007669"/>
    <property type="project" value="UniProtKB-SubCell"/>
</dbReference>
<keyword evidence="4 9" id="KW-0963">Cytoplasm</keyword>
<dbReference type="GO" id="GO:0035999">
    <property type="term" value="P:tetrahydrofolate interconversion"/>
    <property type="evidence" value="ECO:0007669"/>
    <property type="project" value="InterPro"/>
</dbReference>
<comment type="subunit">
    <text evidence="3 9">Homodimer.</text>
</comment>
<dbReference type="PANTHER" id="PTHR11680">
    <property type="entry name" value="SERINE HYDROXYMETHYLTRANSFERASE"/>
    <property type="match status" value="1"/>
</dbReference>
<evidence type="ECO:0000256" key="8">
    <source>
        <dbReference type="ARBA" id="ARBA00022898"/>
    </source>
</evidence>
<keyword evidence="8 9" id="KW-0663">Pyridoxal phosphate</keyword>
<dbReference type="GO" id="GO:0030170">
    <property type="term" value="F:pyridoxal phosphate binding"/>
    <property type="evidence" value="ECO:0007669"/>
    <property type="project" value="UniProtKB-UniRule"/>
</dbReference>
<evidence type="ECO:0000256" key="9">
    <source>
        <dbReference type="HAMAP-Rule" id="MF_00051"/>
    </source>
</evidence>
<dbReference type="SUPFAM" id="SSF53383">
    <property type="entry name" value="PLP-dependent transferases"/>
    <property type="match status" value="1"/>
</dbReference>
<dbReference type="InterPro" id="IPR015424">
    <property type="entry name" value="PyrdxlP-dep_Trfase"/>
</dbReference>
<dbReference type="InterPro" id="IPR039429">
    <property type="entry name" value="SHMT-like_dom"/>
</dbReference>
<dbReference type="EMBL" id="RXII01000073">
    <property type="protein sequence ID" value="RZN61611.1"/>
    <property type="molecule type" value="Genomic_DNA"/>
</dbReference>
<keyword evidence="7 9" id="KW-0808">Transferase</keyword>
<dbReference type="NCBIfam" id="NF000586">
    <property type="entry name" value="PRK00011.1"/>
    <property type="match status" value="1"/>
</dbReference>
<dbReference type="InterPro" id="IPR015422">
    <property type="entry name" value="PyrdxlP-dep_Trfase_small"/>
</dbReference>
<evidence type="ECO:0000256" key="1">
    <source>
        <dbReference type="ARBA" id="ARBA00001933"/>
    </source>
</evidence>
<dbReference type="GO" id="GO:0032259">
    <property type="term" value="P:methylation"/>
    <property type="evidence" value="ECO:0007669"/>
    <property type="project" value="UniProtKB-KW"/>
</dbReference>
<evidence type="ECO:0000256" key="7">
    <source>
        <dbReference type="ARBA" id="ARBA00022679"/>
    </source>
</evidence>
<dbReference type="Gene3D" id="3.90.1150.10">
    <property type="entry name" value="Aspartate Aminotransferase, domain 1"/>
    <property type="match status" value="1"/>
</dbReference>
<dbReference type="Proteomes" id="UP000277582">
    <property type="component" value="Unassembled WGS sequence"/>
</dbReference>
<dbReference type="FunFam" id="3.90.1150.10:FF:000114">
    <property type="entry name" value="Serine hydroxymethyltransferase"/>
    <property type="match status" value="1"/>
</dbReference>
<keyword evidence="5 9" id="KW-0554">One-carbon metabolism</keyword>
<dbReference type="PANTHER" id="PTHR11680:SF35">
    <property type="entry name" value="SERINE HYDROXYMETHYLTRANSFERASE 1"/>
    <property type="match status" value="1"/>
</dbReference>
<feature type="binding site" evidence="9">
    <location>
        <begin position="120"/>
        <end position="122"/>
    </location>
    <ligand>
        <name>(6S)-5,6,7,8-tetrahydrofolate</name>
        <dbReference type="ChEBI" id="CHEBI:57453"/>
    </ligand>
</feature>
<dbReference type="AlphaFoldDB" id="A0A3R9PDB4"/>
<dbReference type="HAMAP" id="MF_00051">
    <property type="entry name" value="SHMT"/>
    <property type="match status" value="1"/>
</dbReference>
<evidence type="ECO:0000256" key="4">
    <source>
        <dbReference type="ARBA" id="ARBA00022490"/>
    </source>
</evidence>
<comment type="subcellular location">
    <subcellularLocation>
        <location evidence="9">Cytoplasm</location>
    </subcellularLocation>
</comment>
<comment type="similarity">
    <text evidence="2 9">Belongs to the SHMT family.</text>
</comment>
<dbReference type="EMBL" id="RCOS01000125">
    <property type="protein sequence ID" value="RSN73253.1"/>
    <property type="molecule type" value="Genomic_DNA"/>
</dbReference>
<feature type="modified residue" description="N6-(pyridoxal phosphate)lysine" evidence="9 10">
    <location>
        <position position="236"/>
    </location>
</feature>
<dbReference type="EC" id="2.1.2.-" evidence="9"/>
<dbReference type="Pfam" id="PF00464">
    <property type="entry name" value="SHMT"/>
    <property type="match status" value="1"/>
</dbReference>
<evidence type="ECO:0000256" key="2">
    <source>
        <dbReference type="ARBA" id="ARBA00006376"/>
    </source>
</evidence>
<protein>
    <recommendedName>
        <fullName evidence="9">Serine hydroxymethyltransferase</fullName>
        <shortName evidence="9">SHMT</shortName>
        <shortName evidence="9">Serine methylase</shortName>
        <ecNumber evidence="9">2.1.2.-</ecNumber>
    </recommendedName>
</protein>
<evidence type="ECO:0000313" key="12">
    <source>
        <dbReference type="EMBL" id="RSN73253.1"/>
    </source>
</evidence>
<reference evidence="13 15" key="2">
    <citation type="journal article" date="2019" name="Nat. Microbiol.">
        <title>Wide diversity of methane and short-chain alkane metabolisms in uncultured archaea.</title>
        <authorList>
            <person name="Borrel G."/>
            <person name="Adam P.S."/>
            <person name="McKay L.J."/>
            <person name="Chen L.X."/>
            <person name="Sierra-Garcia I.N."/>
            <person name="Sieber C.M."/>
            <person name="Letourneur Q."/>
            <person name="Ghozlane A."/>
            <person name="Andersen G.L."/>
            <person name="Li W.J."/>
            <person name="Hallam S.J."/>
            <person name="Muyzer G."/>
            <person name="de Oliveira V.M."/>
            <person name="Inskeep W.P."/>
            <person name="Banfield J.F."/>
            <person name="Gribaldo S."/>
        </authorList>
    </citation>
    <scope>NUCLEOTIDE SEQUENCE [LARGE SCALE GENOMIC DNA]</scope>
    <source>
        <strain evidence="13">NM4</strain>
    </source>
</reference>